<evidence type="ECO:0000256" key="4">
    <source>
        <dbReference type="ARBA" id="ARBA00023125"/>
    </source>
</evidence>
<dbReference type="InterPro" id="IPR000551">
    <property type="entry name" value="MerR-type_HTH_dom"/>
</dbReference>
<proteinExistence type="predicted"/>
<dbReference type="EMBL" id="JAQQFM010000001">
    <property type="protein sequence ID" value="MFL9922826.1"/>
    <property type="molecule type" value="Genomic_DNA"/>
</dbReference>
<evidence type="ECO:0000256" key="6">
    <source>
        <dbReference type="SAM" id="Coils"/>
    </source>
</evidence>
<protein>
    <submittedName>
        <fullName evidence="8">Cu(I)-responsive transcriptional regulator</fullName>
    </submittedName>
</protein>
<evidence type="ECO:0000256" key="2">
    <source>
        <dbReference type="ARBA" id="ARBA00022490"/>
    </source>
</evidence>
<evidence type="ECO:0000256" key="1">
    <source>
        <dbReference type="ARBA" id="ARBA00004496"/>
    </source>
</evidence>
<evidence type="ECO:0000313" key="9">
    <source>
        <dbReference type="Proteomes" id="UP001629246"/>
    </source>
</evidence>
<dbReference type="CDD" id="cd01108">
    <property type="entry name" value="HTH_CueR"/>
    <property type="match status" value="1"/>
</dbReference>
<evidence type="ECO:0000256" key="3">
    <source>
        <dbReference type="ARBA" id="ARBA00023015"/>
    </source>
</evidence>
<dbReference type="PANTHER" id="PTHR30204:SF94">
    <property type="entry name" value="HEAVY METAL-DEPENDENT TRANSCRIPTIONAL REGULATOR HI_0293-RELATED"/>
    <property type="match status" value="1"/>
</dbReference>
<keyword evidence="4" id="KW-0238">DNA-binding</keyword>
<dbReference type="InterPro" id="IPR015358">
    <property type="entry name" value="Tscrpt_reg_MerR_DNA-bd"/>
</dbReference>
<reference evidence="8 9" key="1">
    <citation type="journal article" date="2024" name="Chem. Sci.">
        <title>Discovery of megapolipeptins by genome mining of a Burkholderiales bacteria collection.</title>
        <authorList>
            <person name="Paulo B.S."/>
            <person name="Recchia M.J.J."/>
            <person name="Lee S."/>
            <person name="Fergusson C.H."/>
            <person name="Romanowski S.B."/>
            <person name="Hernandez A."/>
            <person name="Krull N."/>
            <person name="Liu D.Y."/>
            <person name="Cavanagh H."/>
            <person name="Bos A."/>
            <person name="Gray C.A."/>
            <person name="Murphy B.T."/>
            <person name="Linington R.G."/>
            <person name="Eustaquio A.S."/>
        </authorList>
    </citation>
    <scope>NUCLEOTIDE SEQUENCE [LARGE SCALE GENOMIC DNA]</scope>
    <source>
        <strain evidence="8 9">RL21-008-BIB-A</strain>
    </source>
</reference>
<gene>
    <name evidence="8" type="primary">cueR</name>
    <name evidence="8" type="ORF">PQR62_01020</name>
</gene>
<name>A0ABW9A1X9_9BURK</name>
<dbReference type="Proteomes" id="UP001629246">
    <property type="component" value="Unassembled WGS sequence"/>
</dbReference>
<dbReference type="PROSITE" id="PS50937">
    <property type="entry name" value="HTH_MERR_2"/>
    <property type="match status" value="1"/>
</dbReference>
<dbReference type="SUPFAM" id="SSF46955">
    <property type="entry name" value="Putative DNA-binding domain"/>
    <property type="match status" value="1"/>
</dbReference>
<dbReference type="InterPro" id="IPR009061">
    <property type="entry name" value="DNA-bd_dom_put_sf"/>
</dbReference>
<dbReference type="Gene3D" id="1.10.1660.10">
    <property type="match status" value="1"/>
</dbReference>
<keyword evidence="5" id="KW-0804">Transcription</keyword>
<organism evidence="8 9">
    <name type="scientific">Herbaspirillum lusitanum</name>
    <dbReference type="NCBI Taxonomy" id="213312"/>
    <lineage>
        <taxon>Bacteria</taxon>
        <taxon>Pseudomonadati</taxon>
        <taxon>Pseudomonadota</taxon>
        <taxon>Betaproteobacteria</taxon>
        <taxon>Burkholderiales</taxon>
        <taxon>Oxalobacteraceae</taxon>
        <taxon>Herbaspirillum</taxon>
    </lineage>
</organism>
<evidence type="ECO:0000259" key="7">
    <source>
        <dbReference type="PROSITE" id="PS50937"/>
    </source>
</evidence>
<comment type="caution">
    <text evidence="8">The sequence shown here is derived from an EMBL/GenBank/DDBJ whole genome shotgun (WGS) entry which is preliminary data.</text>
</comment>
<feature type="domain" description="HTH merR-type" evidence="7">
    <location>
        <begin position="1"/>
        <end position="69"/>
    </location>
</feature>
<sequence length="143" mass="15900">MNIGDAAAASGVSAKMIRHYEESGLTPRVARTDAGYRLYTEKDVHLLRFIRQARQLGFSMKQIADLIGLWLDQSRPSRKVKQLADTHIRELDERIRELQAMKSTLEKLAHDCHGDNRPDCPILDALGAQDGAASACCDMHANA</sequence>
<dbReference type="InterPro" id="IPR011789">
    <property type="entry name" value="CueR"/>
</dbReference>
<dbReference type="Pfam" id="PF00376">
    <property type="entry name" value="MerR"/>
    <property type="match status" value="1"/>
</dbReference>
<keyword evidence="2" id="KW-0963">Cytoplasm</keyword>
<keyword evidence="3" id="KW-0805">Transcription regulation</keyword>
<dbReference type="PANTHER" id="PTHR30204">
    <property type="entry name" value="REDOX-CYCLING DRUG-SENSING TRANSCRIPTIONAL ACTIVATOR SOXR"/>
    <property type="match status" value="1"/>
</dbReference>
<keyword evidence="9" id="KW-1185">Reference proteome</keyword>
<dbReference type="RefSeq" id="WP_408154677.1">
    <property type="nucleotide sequence ID" value="NZ_JAQQFM010000001.1"/>
</dbReference>
<dbReference type="Pfam" id="PF09278">
    <property type="entry name" value="MerR-DNA-bind"/>
    <property type="match status" value="1"/>
</dbReference>
<accession>A0ABW9A1X9</accession>
<dbReference type="SMART" id="SM00422">
    <property type="entry name" value="HTH_MERR"/>
    <property type="match status" value="1"/>
</dbReference>
<keyword evidence="6" id="KW-0175">Coiled coil</keyword>
<dbReference type="NCBIfam" id="TIGR02044">
    <property type="entry name" value="CueR"/>
    <property type="match status" value="1"/>
</dbReference>
<evidence type="ECO:0000256" key="5">
    <source>
        <dbReference type="ARBA" id="ARBA00023163"/>
    </source>
</evidence>
<dbReference type="InterPro" id="IPR047057">
    <property type="entry name" value="MerR_fam"/>
</dbReference>
<feature type="coiled-coil region" evidence="6">
    <location>
        <begin position="81"/>
        <end position="111"/>
    </location>
</feature>
<evidence type="ECO:0000313" key="8">
    <source>
        <dbReference type="EMBL" id="MFL9922826.1"/>
    </source>
</evidence>
<dbReference type="PRINTS" id="PR00040">
    <property type="entry name" value="HTHMERR"/>
</dbReference>
<comment type="subcellular location">
    <subcellularLocation>
        <location evidence="1">Cytoplasm</location>
    </subcellularLocation>
</comment>